<comment type="caution">
    <text evidence="1">The sequence shown here is derived from an EMBL/GenBank/DDBJ whole genome shotgun (WGS) entry which is preliminary data.</text>
</comment>
<reference evidence="1" key="1">
    <citation type="submission" date="2019-11" db="EMBL/GenBank/DDBJ databases">
        <title>Nori genome reveals adaptations in red seaweeds to the harsh intertidal environment.</title>
        <authorList>
            <person name="Wang D."/>
            <person name="Mao Y."/>
        </authorList>
    </citation>
    <scope>NUCLEOTIDE SEQUENCE</scope>
    <source>
        <tissue evidence="1">Gametophyte</tissue>
    </source>
</reference>
<protein>
    <submittedName>
        <fullName evidence="1">Uncharacterized protein</fullName>
    </submittedName>
</protein>
<accession>A0ACC3C588</accession>
<organism evidence="1 2">
    <name type="scientific">Pyropia yezoensis</name>
    <name type="common">Susabi-nori</name>
    <name type="synonym">Porphyra yezoensis</name>
    <dbReference type="NCBI Taxonomy" id="2788"/>
    <lineage>
        <taxon>Eukaryota</taxon>
        <taxon>Rhodophyta</taxon>
        <taxon>Bangiophyceae</taxon>
        <taxon>Bangiales</taxon>
        <taxon>Bangiaceae</taxon>
        <taxon>Pyropia</taxon>
    </lineage>
</organism>
<evidence type="ECO:0000313" key="2">
    <source>
        <dbReference type="Proteomes" id="UP000798662"/>
    </source>
</evidence>
<evidence type="ECO:0000313" key="1">
    <source>
        <dbReference type="EMBL" id="KAK1865365.1"/>
    </source>
</evidence>
<dbReference type="Proteomes" id="UP000798662">
    <property type="component" value="Chromosome 2"/>
</dbReference>
<proteinExistence type="predicted"/>
<sequence length="229" mass="23174">MPRDGAANAFHATLLPKLPAIDALVRPLAVDAAGAAAAAVGAVDGAAVGGGDVGAAACRRRGPLRSSAAAAFTRRPRRWRAPRHGSGLCNGSREAQTSLRPAVLQPEVVRHAPPSGMVKAIVARLLPHRLDAPLLGGSGGGSGGGGGGQAVAPPVPARGWPRALYGGDIRRAGDGATSCYRSVVAAPRRLPPPDALVGALTFFALNRLSRTPPPPPPPPPMPTMGIRMQ</sequence>
<keyword evidence="2" id="KW-1185">Reference proteome</keyword>
<name>A0ACC3C588_PYRYE</name>
<gene>
    <name evidence="1" type="ORF">I4F81_007897</name>
</gene>
<dbReference type="EMBL" id="CM020619">
    <property type="protein sequence ID" value="KAK1865365.1"/>
    <property type="molecule type" value="Genomic_DNA"/>
</dbReference>